<dbReference type="InterPro" id="IPR000540">
    <property type="entry name" value="Flag_MotA_CS"/>
</dbReference>
<comment type="similarity">
    <text evidence="2">Belongs to the MotA family.</text>
</comment>
<evidence type="ECO:0000313" key="12">
    <source>
        <dbReference type="Proteomes" id="UP001589628"/>
    </source>
</evidence>
<evidence type="ECO:0000313" key="11">
    <source>
        <dbReference type="EMBL" id="MFB9887693.1"/>
    </source>
</evidence>
<keyword evidence="7 9" id="KW-1133">Transmembrane helix</keyword>
<protein>
    <submittedName>
        <fullName evidence="11">Motility protein A</fullName>
    </submittedName>
</protein>
<dbReference type="PROSITE" id="PS01307">
    <property type="entry name" value="MOTA"/>
    <property type="match status" value="1"/>
</dbReference>
<accession>A0ABV5ZEI1</accession>
<name>A0ABV5ZEI1_9GAMM</name>
<keyword evidence="6" id="KW-0283">Flagellar rotation</keyword>
<dbReference type="RefSeq" id="WP_027312112.1">
    <property type="nucleotide sequence ID" value="NZ_JAUESS010000008.1"/>
</dbReference>
<evidence type="ECO:0000256" key="5">
    <source>
        <dbReference type="ARBA" id="ARBA00022692"/>
    </source>
</evidence>
<comment type="subcellular location">
    <subcellularLocation>
        <location evidence="1">Cell membrane</location>
        <topology evidence="1">Multi-pass membrane protein</topology>
    </subcellularLocation>
</comment>
<dbReference type="PANTHER" id="PTHR30433">
    <property type="entry name" value="CHEMOTAXIS PROTEIN MOTA"/>
    <property type="match status" value="1"/>
</dbReference>
<feature type="domain" description="MotA/TolQ/ExbB proton channel" evidence="10">
    <location>
        <begin position="100"/>
        <end position="216"/>
    </location>
</feature>
<organism evidence="11 12">
    <name type="scientific">Balneatrix alpica</name>
    <dbReference type="NCBI Taxonomy" id="75684"/>
    <lineage>
        <taxon>Bacteria</taxon>
        <taxon>Pseudomonadati</taxon>
        <taxon>Pseudomonadota</taxon>
        <taxon>Gammaproteobacteria</taxon>
        <taxon>Oceanospirillales</taxon>
        <taxon>Balneatrichaceae</taxon>
        <taxon>Balneatrix</taxon>
    </lineage>
</organism>
<keyword evidence="4" id="KW-1003">Cell membrane</keyword>
<keyword evidence="3" id="KW-0813">Transport</keyword>
<evidence type="ECO:0000256" key="9">
    <source>
        <dbReference type="SAM" id="Phobius"/>
    </source>
</evidence>
<evidence type="ECO:0000256" key="8">
    <source>
        <dbReference type="ARBA" id="ARBA00023136"/>
    </source>
</evidence>
<sequence length="256" mass="28110">MDFASLLGIISGLALIVSAIYLGGDFNIFINIPGLMIVVGGTIAATLLTFQFKDVLSAFRGAFIVFSQDRTKPQEMIHTMLELSKVSHRNGLLALANVETDSKFLKRACNLIADAATEDFIRLTLQTEIDSLMARHYVVQDIFRKMAGYAPAFGMLGTLIGLVQMLAQLDDPDSIGPAMAVALLTTFYGSVMSTMFFLPIAGKLKARTLLEVQNLEIIREGAISILANDNYLNVYERLSSYIPEAQRQPINFNKSS</sequence>
<evidence type="ECO:0000256" key="2">
    <source>
        <dbReference type="ARBA" id="ARBA00008038"/>
    </source>
</evidence>
<dbReference type="EMBL" id="JBHLZN010000005">
    <property type="protein sequence ID" value="MFB9887693.1"/>
    <property type="molecule type" value="Genomic_DNA"/>
</dbReference>
<dbReference type="PANTHER" id="PTHR30433:SF2">
    <property type="entry name" value="MOTILITY PROTEIN A"/>
    <property type="match status" value="1"/>
</dbReference>
<feature type="transmembrane region" description="Helical" evidence="9">
    <location>
        <begin position="29"/>
        <end position="50"/>
    </location>
</feature>
<comment type="caution">
    <text evidence="11">The sequence shown here is derived from an EMBL/GenBank/DDBJ whole genome shotgun (WGS) entry which is preliminary data.</text>
</comment>
<dbReference type="InterPro" id="IPR047055">
    <property type="entry name" value="MotA-like"/>
</dbReference>
<evidence type="ECO:0000259" key="10">
    <source>
        <dbReference type="Pfam" id="PF01618"/>
    </source>
</evidence>
<dbReference type="Proteomes" id="UP001589628">
    <property type="component" value="Unassembled WGS sequence"/>
</dbReference>
<gene>
    <name evidence="11" type="ORF">ACFFLH_14850</name>
</gene>
<evidence type="ECO:0000256" key="6">
    <source>
        <dbReference type="ARBA" id="ARBA00022779"/>
    </source>
</evidence>
<reference evidence="11 12" key="1">
    <citation type="submission" date="2024-09" db="EMBL/GenBank/DDBJ databases">
        <authorList>
            <person name="Sun Q."/>
            <person name="Mori K."/>
        </authorList>
    </citation>
    <scope>NUCLEOTIDE SEQUENCE [LARGE SCALE GENOMIC DNA]</scope>
    <source>
        <strain evidence="11 12">ATCC 51285</strain>
    </source>
</reference>
<feature type="transmembrane region" description="Helical" evidence="9">
    <location>
        <begin position="146"/>
        <end position="167"/>
    </location>
</feature>
<keyword evidence="5 9" id="KW-0812">Transmembrane</keyword>
<dbReference type="Pfam" id="PF01618">
    <property type="entry name" value="MotA_ExbB"/>
    <property type="match status" value="1"/>
</dbReference>
<evidence type="ECO:0000256" key="3">
    <source>
        <dbReference type="ARBA" id="ARBA00022448"/>
    </source>
</evidence>
<keyword evidence="12" id="KW-1185">Reference proteome</keyword>
<feature type="transmembrane region" description="Helical" evidence="9">
    <location>
        <begin position="179"/>
        <end position="201"/>
    </location>
</feature>
<evidence type="ECO:0000256" key="4">
    <source>
        <dbReference type="ARBA" id="ARBA00022475"/>
    </source>
</evidence>
<evidence type="ECO:0000256" key="1">
    <source>
        <dbReference type="ARBA" id="ARBA00004651"/>
    </source>
</evidence>
<dbReference type="InterPro" id="IPR002898">
    <property type="entry name" value="MotA_ExbB_proton_chnl"/>
</dbReference>
<evidence type="ECO:0000256" key="7">
    <source>
        <dbReference type="ARBA" id="ARBA00022989"/>
    </source>
</evidence>
<proteinExistence type="inferred from homology"/>
<keyword evidence="8 9" id="KW-0472">Membrane</keyword>